<keyword evidence="2" id="KW-1185">Reference proteome</keyword>
<dbReference type="EMBL" id="CP022743">
    <property type="protein sequence ID" value="ASU33989.1"/>
    <property type="molecule type" value="Genomic_DNA"/>
</dbReference>
<proteinExistence type="predicted"/>
<gene>
    <name evidence="1" type="ORF">MuYL_2097</name>
</gene>
<organism evidence="1 2">
    <name type="scientific">Mucilaginibacter xinganensis</name>
    <dbReference type="NCBI Taxonomy" id="1234841"/>
    <lineage>
        <taxon>Bacteria</taxon>
        <taxon>Pseudomonadati</taxon>
        <taxon>Bacteroidota</taxon>
        <taxon>Sphingobacteriia</taxon>
        <taxon>Sphingobacteriales</taxon>
        <taxon>Sphingobacteriaceae</taxon>
        <taxon>Mucilaginibacter</taxon>
    </lineage>
</organism>
<reference evidence="1 2" key="1">
    <citation type="submission" date="2017-08" db="EMBL/GenBank/DDBJ databases">
        <title>Complete genome sequence of Mucilaginibacter sp. strain BJC16-A31.</title>
        <authorList>
            <consortium name="Henan University of Science and Technology"/>
            <person name="You X."/>
        </authorList>
    </citation>
    <scope>NUCLEOTIDE SEQUENCE [LARGE SCALE GENOMIC DNA]</scope>
    <source>
        <strain evidence="1 2">BJC16-A31</strain>
    </source>
</reference>
<name>A0A223NVS0_9SPHI</name>
<accession>A0A223NVS0</accession>
<evidence type="ECO:0000313" key="1">
    <source>
        <dbReference type="EMBL" id="ASU33989.1"/>
    </source>
</evidence>
<dbReference type="AlphaFoldDB" id="A0A223NVS0"/>
<evidence type="ECO:0000313" key="2">
    <source>
        <dbReference type="Proteomes" id="UP000215002"/>
    </source>
</evidence>
<protein>
    <submittedName>
        <fullName evidence="1">Uncharacterized protein</fullName>
    </submittedName>
</protein>
<sequence>MPLFRIANLKQTKVLKLDFGKPARKYITALILNTATWFYFEVNDA</sequence>
<dbReference type="Proteomes" id="UP000215002">
    <property type="component" value="Chromosome"/>
</dbReference>
<dbReference type="KEGG" id="muc:MuYL_2097"/>